<proteinExistence type="predicted"/>
<feature type="non-terminal residue" evidence="1">
    <location>
        <position position="1"/>
    </location>
</feature>
<sequence length="105" mass="11520">YTKPTEIFIPVSGDHFGNSIFSRISHQEVLSKLRKLDETKGWGPDEIPPMVLKHCSGLLAGPICDLFNASLSSGVFPESLKLAYVVPLHKKGAVEDVANYRPISI</sequence>
<dbReference type="PANTHER" id="PTHR33395">
    <property type="entry name" value="TRANSCRIPTASE, PUTATIVE-RELATED-RELATED"/>
    <property type="match status" value="1"/>
</dbReference>
<reference evidence="1" key="1">
    <citation type="submission" date="2015-11" db="EMBL/GenBank/DDBJ databases">
        <title>De novo transcriptome assembly of four potential Pierce s Disease insect vectors from Arizona vineyards.</title>
        <authorList>
            <person name="Tassone E.E."/>
        </authorList>
    </citation>
    <scope>NUCLEOTIDE SEQUENCE</scope>
</reference>
<dbReference type="EMBL" id="GECU01030935">
    <property type="protein sequence ID" value="JAS76771.1"/>
    <property type="molecule type" value="Transcribed_RNA"/>
</dbReference>
<gene>
    <name evidence="1" type="ORF">g.1162</name>
</gene>
<organism evidence="1">
    <name type="scientific">Homalodisca liturata</name>
    <dbReference type="NCBI Taxonomy" id="320908"/>
    <lineage>
        <taxon>Eukaryota</taxon>
        <taxon>Metazoa</taxon>
        <taxon>Ecdysozoa</taxon>
        <taxon>Arthropoda</taxon>
        <taxon>Hexapoda</taxon>
        <taxon>Insecta</taxon>
        <taxon>Pterygota</taxon>
        <taxon>Neoptera</taxon>
        <taxon>Paraneoptera</taxon>
        <taxon>Hemiptera</taxon>
        <taxon>Auchenorrhyncha</taxon>
        <taxon>Membracoidea</taxon>
        <taxon>Cicadellidae</taxon>
        <taxon>Cicadellinae</taxon>
        <taxon>Proconiini</taxon>
        <taxon>Homalodisca</taxon>
    </lineage>
</organism>
<dbReference type="AlphaFoldDB" id="A0A1B6HQ38"/>
<protein>
    <recommendedName>
        <fullName evidence="2">Reverse transcriptase domain-containing protein</fullName>
    </recommendedName>
</protein>
<evidence type="ECO:0008006" key="2">
    <source>
        <dbReference type="Google" id="ProtNLM"/>
    </source>
</evidence>
<feature type="non-terminal residue" evidence="1">
    <location>
        <position position="105"/>
    </location>
</feature>
<dbReference type="PANTHER" id="PTHR33395:SF22">
    <property type="entry name" value="REVERSE TRANSCRIPTASE DOMAIN-CONTAINING PROTEIN"/>
    <property type="match status" value="1"/>
</dbReference>
<name>A0A1B6HQ38_9HEMI</name>
<evidence type="ECO:0000313" key="1">
    <source>
        <dbReference type="EMBL" id="JAS76771.1"/>
    </source>
</evidence>
<accession>A0A1B6HQ38</accession>